<dbReference type="PANTHER" id="PTHR43229">
    <property type="entry name" value="NODULATION PROTEIN J"/>
    <property type="match status" value="1"/>
</dbReference>
<dbReference type="EMBL" id="LJCR01000686">
    <property type="protein sequence ID" value="KPV52027.1"/>
    <property type="molecule type" value="Genomic_DNA"/>
</dbReference>
<comment type="similarity">
    <text evidence="5">Belongs to the ABC-2 integral membrane protein family.</text>
</comment>
<feature type="transmembrane region" description="Helical" evidence="5">
    <location>
        <begin position="135"/>
        <end position="157"/>
    </location>
</feature>
<dbReference type="GO" id="GO:0140359">
    <property type="term" value="F:ABC-type transporter activity"/>
    <property type="evidence" value="ECO:0007669"/>
    <property type="project" value="InterPro"/>
</dbReference>
<comment type="subcellular location">
    <subcellularLocation>
        <location evidence="5">Cell membrane</location>
        <topology evidence="5">Multi-pass membrane protein</topology>
    </subcellularLocation>
    <subcellularLocation>
        <location evidence="1">Membrane</location>
        <topology evidence="1">Multi-pass membrane protein</topology>
    </subcellularLocation>
</comment>
<feature type="domain" description="ABC transmembrane type-2" evidence="6">
    <location>
        <begin position="20"/>
        <end position="248"/>
    </location>
</feature>
<keyword evidence="2 5" id="KW-0812">Transmembrane</keyword>
<keyword evidence="8" id="KW-1185">Reference proteome</keyword>
<protein>
    <recommendedName>
        <fullName evidence="5">Transport permease protein</fullName>
    </recommendedName>
</protein>
<evidence type="ECO:0000256" key="5">
    <source>
        <dbReference type="RuleBase" id="RU361157"/>
    </source>
</evidence>
<evidence type="ECO:0000313" key="7">
    <source>
        <dbReference type="EMBL" id="KPV52027.1"/>
    </source>
</evidence>
<dbReference type="PRINTS" id="PR00164">
    <property type="entry name" value="ABC2TRNSPORT"/>
</dbReference>
<dbReference type="PANTHER" id="PTHR43229:SF2">
    <property type="entry name" value="NODULATION PROTEIN J"/>
    <property type="match status" value="1"/>
</dbReference>
<proteinExistence type="inferred from homology"/>
<dbReference type="InterPro" id="IPR000412">
    <property type="entry name" value="ABC_2_transport"/>
</dbReference>
<keyword evidence="3 5" id="KW-1133">Transmembrane helix</keyword>
<dbReference type="PROSITE" id="PS51012">
    <property type="entry name" value="ABC_TM2"/>
    <property type="match status" value="1"/>
</dbReference>
<dbReference type="Proteomes" id="UP000050509">
    <property type="component" value="Unassembled WGS sequence"/>
</dbReference>
<feature type="transmembrane region" description="Helical" evidence="5">
    <location>
        <begin position="221"/>
        <end position="245"/>
    </location>
</feature>
<feature type="transmembrane region" description="Helical" evidence="5">
    <location>
        <begin position="169"/>
        <end position="188"/>
    </location>
</feature>
<reference evidence="7 8" key="1">
    <citation type="submission" date="2015-09" db="EMBL/GenBank/DDBJ databases">
        <title>Draft genome sequence of Kouleothrix aurantiaca JCM 19913.</title>
        <authorList>
            <person name="Hemp J."/>
        </authorList>
    </citation>
    <scope>NUCLEOTIDE SEQUENCE [LARGE SCALE GENOMIC DNA]</scope>
    <source>
        <strain evidence="7 8">COM-B</strain>
    </source>
</reference>
<evidence type="ECO:0000256" key="4">
    <source>
        <dbReference type="ARBA" id="ARBA00023136"/>
    </source>
</evidence>
<name>A0A0P9F679_9CHLR</name>
<dbReference type="InterPro" id="IPR051784">
    <property type="entry name" value="Nod_factor_ABC_transporter"/>
</dbReference>
<feature type="transmembrane region" description="Helical" evidence="5">
    <location>
        <begin position="21"/>
        <end position="43"/>
    </location>
</feature>
<feature type="transmembrane region" description="Helical" evidence="5">
    <location>
        <begin position="55"/>
        <end position="77"/>
    </location>
</feature>
<evidence type="ECO:0000256" key="1">
    <source>
        <dbReference type="ARBA" id="ARBA00004141"/>
    </source>
</evidence>
<feature type="transmembrane region" description="Helical" evidence="5">
    <location>
        <begin position="98"/>
        <end position="123"/>
    </location>
</feature>
<dbReference type="InterPro" id="IPR013525">
    <property type="entry name" value="ABC2_TM"/>
</dbReference>
<dbReference type="InterPro" id="IPR047817">
    <property type="entry name" value="ABC2_TM_bact-type"/>
</dbReference>
<evidence type="ECO:0000259" key="6">
    <source>
        <dbReference type="PROSITE" id="PS51012"/>
    </source>
</evidence>
<dbReference type="PIRSF" id="PIRSF006648">
    <property type="entry name" value="DrrB"/>
    <property type="match status" value="1"/>
</dbReference>
<organism evidence="7 8">
    <name type="scientific">Kouleothrix aurantiaca</name>
    <dbReference type="NCBI Taxonomy" id="186479"/>
    <lineage>
        <taxon>Bacteria</taxon>
        <taxon>Bacillati</taxon>
        <taxon>Chloroflexota</taxon>
        <taxon>Chloroflexia</taxon>
        <taxon>Chloroflexales</taxon>
        <taxon>Roseiflexineae</taxon>
        <taxon>Roseiflexaceae</taxon>
        <taxon>Kouleothrix</taxon>
    </lineage>
</organism>
<accession>A0A0P9F679</accession>
<sequence>MNATITIWSKHMTKFFRNREELGGLLLQPILWVVLFGVGMGALVRDVGGSDYLSFMLPGVLALTALGGAVGGGMALLDERLRGILKEYLAAPIPRLSILLGNAASTVTKALFQAAIILIVGALMGARITANPLGWLALVILLALFTIGFAGIALAFAARSKSIMGYHGLIFLFNLPLLFASNALYPLVNMPGWIKMIALANPTTYLIDALRGLTFGGTATIALPISFAVTALFATLGMALALVSFQRTIR</sequence>
<keyword evidence="4 5" id="KW-0472">Membrane</keyword>
<keyword evidence="5" id="KW-1003">Cell membrane</keyword>
<dbReference type="Pfam" id="PF01061">
    <property type="entry name" value="ABC2_membrane"/>
    <property type="match status" value="1"/>
</dbReference>
<evidence type="ECO:0000256" key="3">
    <source>
        <dbReference type="ARBA" id="ARBA00022989"/>
    </source>
</evidence>
<keyword evidence="5" id="KW-0813">Transport</keyword>
<gene>
    <name evidence="7" type="ORF">SE17_17910</name>
</gene>
<evidence type="ECO:0000313" key="8">
    <source>
        <dbReference type="Proteomes" id="UP000050509"/>
    </source>
</evidence>
<dbReference type="AlphaFoldDB" id="A0A0P9F679"/>
<dbReference type="GO" id="GO:0043190">
    <property type="term" value="C:ATP-binding cassette (ABC) transporter complex"/>
    <property type="evidence" value="ECO:0007669"/>
    <property type="project" value="InterPro"/>
</dbReference>
<dbReference type="PATRIC" id="fig|186479.3.peg.9707"/>
<comment type="caution">
    <text evidence="7">The sequence shown here is derived from an EMBL/GenBank/DDBJ whole genome shotgun (WGS) entry which is preliminary data.</text>
</comment>
<evidence type="ECO:0000256" key="2">
    <source>
        <dbReference type="ARBA" id="ARBA00022692"/>
    </source>
</evidence>